<evidence type="ECO:0000256" key="2">
    <source>
        <dbReference type="ARBA" id="ARBA00022475"/>
    </source>
</evidence>
<dbReference type="RefSeq" id="WP_346188764.1">
    <property type="nucleotide sequence ID" value="NZ_BAABRL010000006.1"/>
</dbReference>
<dbReference type="InterPro" id="IPR001640">
    <property type="entry name" value="Lgt"/>
</dbReference>
<feature type="transmembrane region" description="Helical" evidence="7">
    <location>
        <begin position="60"/>
        <end position="80"/>
    </location>
</feature>
<comment type="catalytic activity">
    <reaction evidence="7">
        <text>L-cysteinyl-[prolipoprotein] + a 1,2-diacyl-sn-glycero-3-phospho-(1'-sn-glycerol) = an S-1,2-diacyl-sn-glyceryl-L-cysteinyl-[prolipoprotein] + sn-glycerol 1-phosphate + H(+)</text>
        <dbReference type="Rhea" id="RHEA:56712"/>
        <dbReference type="Rhea" id="RHEA-COMP:14679"/>
        <dbReference type="Rhea" id="RHEA-COMP:14680"/>
        <dbReference type="ChEBI" id="CHEBI:15378"/>
        <dbReference type="ChEBI" id="CHEBI:29950"/>
        <dbReference type="ChEBI" id="CHEBI:57685"/>
        <dbReference type="ChEBI" id="CHEBI:64716"/>
        <dbReference type="ChEBI" id="CHEBI:140658"/>
        <dbReference type="EC" id="2.5.1.145"/>
    </reaction>
</comment>
<feature type="transmembrane region" description="Helical" evidence="7">
    <location>
        <begin position="294"/>
        <end position="312"/>
    </location>
</feature>
<feature type="transmembrane region" description="Helical" evidence="7">
    <location>
        <begin position="124"/>
        <end position="145"/>
    </location>
</feature>
<feature type="transmembrane region" description="Helical" evidence="7">
    <location>
        <begin position="332"/>
        <end position="351"/>
    </location>
</feature>
<proteinExistence type="inferred from homology"/>
<dbReference type="PANTHER" id="PTHR30589">
    <property type="entry name" value="PROLIPOPROTEIN DIACYLGLYCERYL TRANSFERASE"/>
    <property type="match status" value="1"/>
</dbReference>
<keyword evidence="5 7" id="KW-1133">Transmembrane helix</keyword>
<dbReference type="PROSITE" id="PS01311">
    <property type="entry name" value="LGT"/>
    <property type="match status" value="1"/>
</dbReference>
<comment type="similarity">
    <text evidence="1 7">Belongs to the Lgt family.</text>
</comment>
<feature type="transmembrane region" description="Helical" evidence="7">
    <location>
        <begin position="270"/>
        <end position="287"/>
    </location>
</feature>
<evidence type="ECO:0000256" key="7">
    <source>
        <dbReference type="HAMAP-Rule" id="MF_01147"/>
    </source>
</evidence>
<dbReference type="EMBL" id="BAABRL010000006">
    <property type="protein sequence ID" value="GAA5496034.1"/>
    <property type="molecule type" value="Genomic_DNA"/>
</dbReference>
<protein>
    <recommendedName>
        <fullName evidence="7">Phosphatidylglycerol--prolipoprotein diacylglyceryl transferase</fullName>
        <ecNumber evidence="7">2.5.1.145</ecNumber>
    </recommendedName>
</protein>
<keyword evidence="9" id="KW-1185">Reference proteome</keyword>
<feature type="binding site" evidence="7">
    <location>
        <position position="143"/>
    </location>
    <ligand>
        <name>a 1,2-diacyl-sn-glycero-3-phospho-(1'-sn-glycerol)</name>
        <dbReference type="ChEBI" id="CHEBI:64716"/>
    </ligand>
</feature>
<keyword evidence="2 7" id="KW-1003">Cell membrane</keyword>
<keyword evidence="6 7" id="KW-0472">Membrane</keyword>
<evidence type="ECO:0000256" key="1">
    <source>
        <dbReference type="ARBA" id="ARBA00007150"/>
    </source>
</evidence>
<sequence>MLATYIHDLDPVIFSITDSIKLRWYGLAYLLAFVVGYYLLKWLGNKKLWVLPGNQAGDFIAYAAFFGVFLGGRIGNVLIYQRAELMEDPSMIFRVWEGGMASHGGILGLMIFTLVYSRMKKVSWTGLGDALCVVAPLGLMFGRIANFINGELYGRVDRAYGWAMKFPNALFDPRTKHDGDLGEWNVQGLAQRAASRAAGPESEYGQYYETMAALDDKVQMGVVQKGTPEYAEYLDLVHLRSENLNKAIRDNDAVRDAVGKYLLPRYPSQLFQAALEGLALFLILFLVRMKFPKLAHGVLTGLFFIFYAIFRISMENFRSPEVDNRSYFGIEITEGQFWSIFMIFIGLAFIIKAKISVGKKSIFNHGGL</sequence>
<reference evidence="8 9" key="1">
    <citation type="submission" date="2024-02" db="EMBL/GenBank/DDBJ databases">
        <title>Rubritalea halochordaticola NBRC 107102.</title>
        <authorList>
            <person name="Ichikawa N."/>
            <person name="Katano-Makiyama Y."/>
            <person name="Hidaka K."/>
        </authorList>
    </citation>
    <scope>NUCLEOTIDE SEQUENCE [LARGE SCALE GENOMIC DNA]</scope>
    <source>
        <strain evidence="8 9">NBRC 107102</strain>
    </source>
</reference>
<dbReference type="Proteomes" id="UP001424741">
    <property type="component" value="Unassembled WGS sequence"/>
</dbReference>
<dbReference type="NCBIfam" id="TIGR00544">
    <property type="entry name" value="lgt"/>
    <property type="match status" value="1"/>
</dbReference>
<dbReference type="GO" id="GO:0016740">
    <property type="term" value="F:transferase activity"/>
    <property type="evidence" value="ECO:0007669"/>
    <property type="project" value="UniProtKB-KW"/>
</dbReference>
<dbReference type="EC" id="2.5.1.145" evidence="7"/>
<accession>A0ABP9V017</accession>
<feature type="transmembrane region" description="Helical" evidence="7">
    <location>
        <begin position="100"/>
        <end position="117"/>
    </location>
</feature>
<organism evidence="8 9">
    <name type="scientific">Rubritalea halochordaticola</name>
    <dbReference type="NCBI Taxonomy" id="714537"/>
    <lineage>
        <taxon>Bacteria</taxon>
        <taxon>Pseudomonadati</taxon>
        <taxon>Verrucomicrobiota</taxon>
        <taxon>Verrucomicrobiia</taxon>
        <taxon>Verrucomicrobiales</taxon>
        <taxon>Rubritaleaceae</taxon>
        <taxon>Rubritalea</taxon>
    </lineage>
</organism>
<dbReference type="Pfam" id="PF01790">
    <property type="entry name" value="LGT"/>
    <property type="match status" value="1"/>
</dbReference>
<dbReference type="HAMAP" id="MF_01147">
    <property type="entry name" value="Lgt"/>
    <property type="match status" value="1"/>
</dbReference>
<keyword evidence="4 7" id="KW-0812">Transmembrane</keyword>
<evidence type="ECO:0000313" key="9">
    <source>
        <dbReference type="Proteomes" id="UP001424741"/>
    </source>
</evidence>
<evidence type="ECO:0000256" key="4">
    <source>
        <dbReference type="ARBA" id="ARBA00022692"/>
    </source>
</evidence>
<evidence type="ECO:0000256" key="6">
    <source>
        <dbReference type="ARBA" id="ARBA00023136"/>
    </source>
</evidence>
<comment type="function">
    <text evidence="7">Catalyzes the transfer of the diacylglyceryl group from phosphatidylglycerol to the sulfhydryl group of the N-terminal cysteine of a prolipoprotein, the first step in the formation of mature lipoproteins.</text>
</comment>
<comment type="pathway">
    <text evidence="7">Protein modification; lipoprotein biosynthesis (diacylglyceryl transfer).</text>
</comment>
<feature type="transmembrane region" description="Helical" evidence="7">
    <location>
        <begin position="22"/>
        <end position="40"/>
    </location>
</feature>
<evidence type="ECO:0000256" key="5">
    <source>
        <dbReference type="ARBA" id="ARBA00022989"/>
    </source>
</evidence>
<name>A0ABP9V017_9BACT</name>
<comment type="subcellular location">
    <subcellularLocation>
        <location evidence="7">Cell membrane</location>
        <topology evidence="7">Multi-pass membrane protein</topology>
    </subcellularLocation>
</comment>
<comment type="caution">
    <text evidence="8">The sequence shown here is derived from an EMBL/GenBank/DDBJ whole genome shotgun (WGS) entry which is preliminary data.</text>
</comment>
<dbReference type="PANTHER" id="PTHR30589:SF0">
    <property type="entry name" value="PHOSPHATIDYLGLYCEROL--PROLIPOPROTEIN DIACYLGLYCERYL TRANSFERASE"/>
    <property type="match status" value="1"/>
</dbReference>
<evidence type="ECO:0000256" key="3">
    <source>
        <dbReference type="ARBA" id="ARBA00022679"/>
    </source>
</evidence>
<evidence type="ECO:0000313" key="8">
    <source>
        <dbReference type="EMBL" id="GAA5496034.1"/>
    </source>
</evidence>
<gene>
    <name evidence="7 8" type="primary">lgt</name>
    <name evidence="8" type="ORF">Rhal01_02215</name>
</gene>
<keyword evidence="3 7" id="KW-0808">Transferase</keyword>